<gene>
    <name evidence="1" type="ORF">UBAL3_96780014</name>
</gene>
<sequence length="84" mass="9639">MARDGVHSPYERSESYARVVEGYQKIASGKLKVDQTFLGQEVRTFSSEVFSPEQLSQKVVRTIQSMGLIKREKLCWPEIERAAF</sequence>
<keyword evidence="2" id="KW-1185">Reference proteome</keyword>
<name>C6I173_9BACT</name>
<dbReference type="Proteomes" id="UP000009374">
    <property type="component" value="Unassembled WGS sequence"/>
</dbReference>
<dbReference type="EMBL" id="GG693892">
    <property type="protein sequence ID" value="EES51405.1"/>
    <property type="molecule type" value="Genomic_DNA"/>
</dbReference>
<reference evidence="1 2" key="1">
    <citation type="journal article" date="2009" name="Appl. Environ. Microbiol.">
        <title>Community genomic and proteomic analyses of chemoautotrophic iron-oxidizing "Leptospirillum rubarum" (Group II) and "Leptospirillum ferrodiazotrophum" (Group III) bacteria in acid mine drainage biofilms.</title>
        <authorList>
            <person name="Goltsman D.S."/>
            <person name="Denef V.J."/>
            <person name="Singer S.W."/>
            <person name="VerBerkmoes N.C."/>
            <person name="Lefsrud M."/>
            <person name="Mueller R.S."/>
            <person name="Dick G.J."/>
            <person name="Sun C.L."/>
            <person name="Wheeler K.E."/>
            <person name="Zemla A."/>
            <person name="Baker B.J."/>
            <person name="Hauser L."/>
            <person name="Land M."/>
            <person name="Shah M.B."/>
            <person name="Thelen M.P."/>
            <person name="Hettich R.L."/>
            <person name="Banfield J.F."/>
        </authorList>
    </citation>
    <scope>NUCLEOTIDE SEQUENCE [LARGE SCALE GENOMIC DNA]</scope>
</reference>
<evidence type="ECO:0000313" key="1">
    <source>
        <dbReference type="EMBL" id="EES51405.1"/>
    </source>
</evidence>
<accession>C6I173</accession>
<dbReference type="AlphaFoldDB" id="C6I173"/>
<organism evidence="1 2">
    <name type="scientific">Leptospirillum ferrodiazotrophum</name>
    <dbReference type="NCBI Taxonomy" id="412449"/>
    <lineage>
        <taxon>Bacteria</taxon>
        <taxon>Pseudomonadati</taxon>
        <taxon>Nitrospirota</taxon>
        <taxon>Nitrospiria</taxon>
        <taxon>Nitrospirales</taxon>
        <taxon>Nitrospiraceae</taxon>
        <taxon>Leptospirillum</taxon>
    </lineage>
</organism>
<protein>
    <submittedName>
        <fullName evidence="1">Uncharacterized protein</fullName>
    </submittedName>
</protein>
<proteinExistence type="predicted"/>
<evidence type="ECO:0000313" key="2">
    <source>
        <dbReference type="Proteomes" id="UP000009374"/>
    </source>
</evidence>